<comment type="caution">
    <text evidence="3">The sequence shown here is derived from an EMBL/GenBank/DDBJ whole genome shotgun (WGS) entry which is preliminary data.</text>
</comment>
<dbReference type="Proteomes" id="UP001162029">
    <property type="component" value="Unassembled WGS sequence"/>
</dbReference>
<accession>A0AAV0T5C7</accession>
<evidence type="ECO:0000259" key="2">
    <source>
        <dbReference type="Pfam" id="PF00742"/>
    </source>
</evidence>
<dbReference type="GO" id="GO:0016491">
    <property type="term" value="F:oxidoreductase activity"/>
    <property type="evidence" value="ECO:0007669"/>
    <property type="project" value="UniProtKB-KW"/>
</dbReference>
<name>A0AAV0T5C7_9STRA</name>
<keyword evidence="1" id="KW-0560">Oxidoreductase</keyword>
<evidence type="ECO:0000313" key="3">
    <source>
        <dbReference type="EMBL" id="CAI5714304.1"/>
    </source>
</evidence>
<sequence length="283" mass="30339">MGHTADHLLKAAALAAKGDADNALKAEQTTAATDSRCRHENNGVSRARRLQGGLRRDNIVLLGWSHITFDVVRQLQKQRELHRYQHKVHVNIVGFGSKCCDFLYNSKGFSFEELISRQASCICSTSAAVSASQSTGQTSYSGPLSLEQLDQLQDLAIPILADCSGQSSAQDLHSACMERGIYIVASNACSVCRLPPTSSRESVATTHTKTAVAEATSKPLLISEDHLAFNTKDNEIAISFSSVQYSNPLVVNESGTGAAASATGVLRDVITILNLLNGKNVHV</sequence>
<dbReference type="Gene3D" id="3.40.50.720">
    <property type="entry name" value="NAD(P)-binding Rossmann-like Domain"/>
    <property type="match status" value="1"/>
</dbReference>
<evidence type="ECO:0000256" key="1">
    <source>
        <dbReference type="ARBA" id="ARBA00023002"/>
    </source>
</evidence>
<keyword evidence="4" id="KW-1185">Reference proteome</keyword>
<protein>
    <recommendedName>
        <fullName evidence="2">Homoserine dehydrogenase catalytic domain-containing protein</fullName>
    </recommendedName>
</protein>
<dbReference type="InterPro" id="IPR001342">
    <property type="entry name" value="HDH_cat"/>
</dbReference>
<reference evidence="3" key="1">
    <citation type="submission" date="2022-12" db="EMBL/GenBank/DDBJ databases">
        <authorList>
            <person name="Webb A."/>
        </authorList>
    </citation>
    <scope>NUCLEOTIDE SEQUENCE</scope>
    <source>
        <strain evidence="3">Pd1</strain>
    </source>
</reference>
<proteinExistence type="predicted"/>
<gene>
    <name evidence="3" type="ORF">PDE001_LOCUS1118</name>
</gene>
<dbReference type="AlphaFoldDB" id="A0AAV0T5C7"/>
<evidence type="ECO:0000313" key="4">
    <source>
        <dbReference type="Proteomes" id="UP001162029"/>
    </source>
</evidence>
<feature type="domain" description="Homoserine dehydrogenase catalytic" evidence="2">
    <location>
        <begin position="213"/>
        <end position="270"/>
    </location>
</feature>
<dbReference type="GO" id="GO:0006520">
    <property type="term" value="P:amino acid metabolic process"/>
    <property type="evidence" value="ECO:0007669"/>
    <property type="project" value="InterPro"/>
</dbReference>
<organism evidence="3 4">
    <name type="scientific">Peronospora destructor</name>
    <dbReference type="NCBI Taxonomy" id="86335"/>
    <lineage>
        <taxon>Eukaryota</taxon>
        <taxon>Sar</taxon>
        <taxon>Stramenopiles</taxon>
        <taxon>Oomycota</taxon>
        <taxon>Peronosporomycetes</taxon>
        <taxon>Peronosporales</taxon>
        <taxon>Peronosporaceae</taxon>
        <taxon>Peronospora</taxon>
    </lineage>
</organism>
<dbReference type="EMBL" id="CANTFM010000186">
    <property type="protein sequence ID" value="CAI5714304.1"/>
    <property type="molecule type" value="Genomic_DNA"/>
</dbReference>
<dbReference type="Pfam" id="PF00742">
    <property type="entry name" value="Homoserine_dh"/>
    <property type="match status" value="1"/>
</dbReference>